<organism evidence="14">
    <name type="scientific">Thermus tengchongensis</name>
    <dbReference type="NCBI Taxonomy" id="1214928"/>
    <lineage>
        <taxon>Bacteria</taxon>
        <taxon>Thermotogati</taxon>
        <taxon>Deinococcota</taxon>
        <taxon>Deinococci</taxon>
        <taxon>Thermales</taxon>
        <taxon>Thermaceae</taxon>
        <taxon>Thermus</taxon>
    </lineage>
</organism>
<keyword evidence="6 11" id="KW-0812">Transmembrane</keyword>
<dbReference type="GO" id="GO:0005886">
    <property type="term" value="C:plasma membrane"/>
    <property type="evidence" value="ECO:0007669"/>
    <property type="project" value="TreeGrafter"/>
</dbReference>
<evidence type="ECO:0000256" key="7">
    <source>
        <dbReference type="ARBA" id="ARBA00022777"/>
    </source>
</evidence>
<dbReference type="InterPro" id="IPR036097">
    <property type="entry name" value="HisK_dim/P_sf"/>
</dbReference>
<comment type="subcellular location">
    <subcellularLocation>
        <location evidence="2">Membrane</location>
        <topology evidence="2">Multi-pass membrane protein</topology>
    </subcellularLocation>
</comment>
<dbReference type="AlphaFoldDB" id="A0A7V4A104"/>
<dbReference type="InterPro" id="IPR050428">
    <property type="entry name" value="TCS_sensor_his_kinase"/>
</dbReference>
<keyword evidence="8 11" id="KW-1133">Transmembrane helix</keyword>
<dbReference type="CDD" id="cd06225">
    <property type="entry name" value="HAMP"/>
    <property type="match status" value="1"/>
</dbReference>
<sequence>MSLRIRLAYTFFLLTFASGLLSLAGGYLVFRNLVERDIAQDLADLTGRVARALVLTQEGPRLAEGDIFLGTHYVFGFRLLQGERPVLEGGFAPEASGTWRTLSTSWQGYNLEVSLRVEEYQRALSTFLRAGLSLLLPLLFLAALLGYATAGFITRPLERLSQAVESLSALRFPEPLPLERDRELARLTRGFNRLVEAVRSALERERLFTRYASHELRSPLAVFRAQLDAARQGLIPWEEALPHMEGALRRMEAVLQGLLALARPEEGNLAPMELAEYLEASLKDKGVRLLLQGPAWVLAHPLLVDRLVDNLLANAFRHGAPPVEVRLFPNGESVVLEVRDHGKGVREEDKERLTRPFFRGPGSPEGLGLGLALVEQVVHRLGGTLEFANAHPGLRVRVRLPRREDAAA</sequence>
<comment type="caution">
    <text evidence="14">The sequence shown here is derived from an EMBL/GenBank/DDBJ whole genome shotgun (WGS) entry which is preliminary data.</text>
</comment>
<evidence type="ECO:0000259" key="12">
    <source>
        <dbReference type="PROSITE" id="PS50109"/>
    </source>
</evidence>
<keyword evidence="10 11" id="KW-0472">Membrane</keyword>
<dbReference type="InterPro" id="IPR003661">
    <property type="entry name" value="HisK_dim/P_dom"/>
</dbReference>
<dbReference type="Gene3D" id="3.30.565.10">
    <property type="entry name" value="Histidine kinase-like ATPase, C-terminal domain"/>
    <property type="match status" value="1"/>
</dbReference>
<dbReference type="SMART" id="SM00387">
    <property type="entry name" value="HATPase_c"/>
    <property type="match status" value="1"/>
</dbReference>
<feature type="transmembrane region" description="Helical" evidence="11">
    <location>
        <begin position="134"/>
        <end position="153"/>
    </location>
</feature>
<feature type="domain" description="Histidine kinase" evidence="12">
    <location>
        <begin position="211"/>
        <end position="404"/>
    </location>
</feature>
<keyword evidence="5" id="KW-0808">Transferase</keyword>
<dbReference type="PROSITE" id="PS50885">
    <property type="entry name" value="HAMP"/>
    <property type="match status" value="1"/>
</dbReference>
<dbReference type="Pfam" id="PF00512">
    <property type="entry name" value="HisKA"/>
    <property type="match status" value="1"/>
</dbReference>
<dbReference type="Pfam" id="PF02518">
    <property type="entry name" value="HATPase_c"/>
    <property type="match status" value="1"/>
</dbReference>
<dbReference type="PROSITE" id="PS50109">
    <property type="entry name" value="HIS_KIN"/>
    <property type="match status" value="1"/>
</dbReference>
<dbReference type="PRINTS" id="PR00344">
    <property type="entry name" value="BCTRLSENSOR"/>
</dbReference>
<dbReference type="EMBL" id="DTCX01000189">
    <property type="protein sequence ID" value="HGL49614.1"/>
    <property type="molecule type" value="Genomic_DNA"/>
</dbReference>
<evidence type="ECO:0000256" key="3">
    <source>
        <dbReference type="ARBA" id="ARBA00012438"/>
    </source>
</evidence>
<proteinExistence type="predicted"/>
<dbReference type="SMART" id="SM00388">
    <property type="entry name" value="HisKA"/>
    <property type="match status" value="1"/>
</dbReference>
<feature type="domain" description="HAMP" evidence="13">
    <location>
        <begin position="151"/>
        <end position="203"/>
    </location>
</feature>
<evidence type="ECO:0000256" key="9">
    <source>
        <dbReference type="ARBA" id="ARBA00023012"/>
    </source>
</evidence>
<dbReference type="SUPFAM" id="SSF47384">
    <property type="entry name" value="Homodimeric domain of signal transducing histidine kinase"/>
    <property type="match status" value="1"/>
</dbReference>
<evidence type="ECO:0000256" key="1">
    <source>
        <dbReference type="ARBA" id="ARBA00000085"/>
    </source>
</evidence>
<dbReference type="EC" id="2.7.13.3" evidence="3"/>
<feature type="transmembrane region" description="Helical" evidence="11">
    <location>
        <begin position="7"/>
        <end position="30"/>
    </location>
</feature>
<dbReference type="SMART" id="SM00304">
    <property type="entry name" value="HAMP"/>
    <property type="match status" value="1"/>
</dbReference>
<dbReference type="InterPro" id="IPR003660">
    <property type="entry name" value="HAMP_dom"/>
</dbReference>
<evidence type="ECO:0000256" key="2">
    <source>
        <dbReference type="ARBA" id="ARBA00004141"/>
    </source>
</evidence>
<reference evidence="14" key="1">
    <citation type="journal article" date="2020" name="mSystems">
        <title>Genome- and Community-Level Interaction Insights into Carbon Utilization and Element Cycling Functions of Hydrothermarchaeota in Hydrothermal Sediment.</title>
        <authorList>
            <person name="Zhou Z."/>
            <person name="Liu Y."/>
            <person name="Xu W."/>
            <person name="Pan J."/>
            <person name="Luo Z.H."/>
            <person name="Li M."/>
        </authorList>
    </citation>
    <scope>NUCLEOTIDE SEQUENCE [LARGE SCALE GENOMIC DNA]</scope>
    <source>
        <strain evidence="14">SpSt-679</strain>
    </source>
</reference>
<dbReference type="GO" id="GO:0000155">
    <property type="term" value="F:phosphorelay sensor kinase activity"/>
    <property type="evidence" value="ECO:0007669"/>
    <property type="project" value="InterPro"/>
</dbReference>
<evidence type="ECO:0000256" key="10">
    <source>
        <dbReference type="ARBA" id="ARBA00023136"/>
    </source>
</evidence>
<dbReference type="InterPro" id="IPR005467">
    <property type="entry name" value="His_kinase_dom"/>
</dbReference>
<evidence type="ECO:0000313" key="14">
    <source>
        <dbReference type="EMBL" id="HGL49614.1"/>
    </source>
</evidence>
<dbReference type="PANTHER" id="PTHR45436">
    <property type="entry name" value="SENSOR HISTIDINE KINASE YKOH"/>
    <property type="match status" value="1"/>
</dbReference>
<dbReference type="SUPFAM" id="SSF55874">
    <property type="entry name" value="ATPase domain of HSP90 chaperone/DNA topoisomerase II/histidine kinase"/>
    <property type="match status" value="1"/>
</dbReference>
<evidence type="ECO:0000256" key="8">
    <source>
        <dbReference type="ARBA" id="ARBA00022989"/>
    </source>
</evidence>
<dbReference type="PANTHER" id="PTHR45436:SF15">
    <property type="entry name" value="SENSOR HISTIDINE KINASE CUSS"/>
    <property type="match status" value="1"/>
</dbReference>
<comment type="catalytic activity">
    <reaction evidence="1">
        <text>ATP + protein L-histidine = ADP + protein N-phospho-L-histidine.</text>
        <dbReference type="EC" id="2.7.13.3"/>
    </reaction>
</comment>
<evidence type="ECO:0000256" key="6">
    <source>
        <dbReference type="ARBA" id="ARBA00022692"/>
    </source>
</evidence>
<dbReference type="Gene3D" id="6.10.340.10">
    <property type="match status" value="1"/>
</dbReference>
<dbReference type="CDD" id="cd00082">
    <property type="entry name" value="HisKA"/>
    <property type="match status" value="1"/>
</dbReference>
<dbReference type="Pfam" id="PF00672">
    <property type="entry name" value="HAMP"/>
    <property type="match status" value="1"/>
</dbReference>
<keyword evidence="4" id="KW-0597">Phosphoprotein</keyword>
<dbReference type="SUPFAM" id="SSF158472">
    <property type="entry name" value="HAMP domain-like"/>
    <property type="match status" value="1"/>
</dbReference>
<gene>
    <name evidence="14" type="ORF">ENU54_03265</name>
</gene>
<keyword evidence="9" id="KW-0902">Two-component regulatory system</keyword>
<evidence type="ECO:0000259" key="13">
    <source>
        <dbReference type="PROSITE" id="PS50885"/>
    </source>
</evidence>
<evidence type="ECO:0000256" key="4">
    <source>
        <dbReference type="ARBA" id="ARBA00022553"/>
    </source>
</evidence>
<protein>
    <recommendedName>
        <fullName evidence="3">histidine kinase</fullName>
        <ecNumber evidence="3">2.7.13.3</ecNumber>
    </recommendedName>
</protein>
<dbReference type="Gene3D" id="1.10.287.130">
    <property type="match status" value="1"/>
</dbReference>
<dbReference type="InterPro" id="IPR004358">
    <property type="entry name" value="Sig_transdc_His_kin-like_C"/>
</dbReference>
<keyword evidence="7 14" id="KW-0418">Kinase</keyword>
<evidence type="ECO:0000256" key="5">
    <source>
        <dbReference type="ARBA" id="ARBA00022679"/>
    </source>
</evidence>
<name>A0A7V4A104_9DEIN</name>
<evidence type="ECO:0000256" key="11">
    <source>
        <dbReference type="SAM" id="Phobius"/>
    </source>
</evidence>
<dbReference type="InterPro" id="IPR003594">
    <property type="entry name" value="HATPase_dom"/>
</dbReference>
<dbReference type="InterPro" id="IPR036890">
    <property type="entry name" value="HATPase_C_sf"/>
</dbReference>
<accession>A0A7V4A104</accession>